<keyword evidence="2" id="KW-1185">Reference proteome</keyword>
<dbReference type="Proteomes" id="UP000887575">
    <property type="component" value="Unassembled WGS sequence"/>
</dbReference>
<dbReference type="PANTHER" id="PTHR32015">
    <property type="entry name" value="FASTING INDUCED LIPASE"/>
    <property type="match status" value="1"/>
</dbReference>
<evidence type="ECO:0000256" key="1">
    <source>
        <dbReference type="SAM" id="SignalP"/>
    </source>
</evidence>
<accession>A0AAF3J602</accession>
<evidence type="ECO:0000313" key="2">
    <source>
        <dbReference type="Proteomes" id="UP000887575"/>
    </source>
</evidence>
<feature type="chain" id="PRO_5042127615" evidence="1">
    <location>
        <begin position="18"/>
        <end position="337"/>
    </location>
</feature>
<proteinExistence type="predicted"/>
<dbReference type="GO" id="GO:0016042">
    <property type="term" value="P:lipid catabolic process"/>
    <property type="evidence" value="ECO:0007669"/>
    <property type="project" value="InterPro"/>
</dbReference>
<protein>
    <submittedName>
        <fullName evidence="3">Lipase</fullName>
    </submittedName>
</protein>
<dbReference type="SUPFAM" id="SSF53474">
    <property type="entry name" value="alpha/beta-Hydrolases"/>
    <property type="match status" value="1"/>
</dbReference>
<dbReference type="PANTHER" id="PTHR32015:SF1">
    <property type="entry name" value="LIPASE"/>
    <property type="match status" value="1"/>
</dbReference>
<reference evidence="3" key="1">
    <citation type="submission" date="2024-02" db="UniProtKB">
        <authorList>
            <consortium name="WormBaseParasite"/>
        </authorList>
    </citation>
    <scope>IDENTIFICATION</scope>
</reference>
<dbReference type="WBParaSite" id="MBELARI_LOCUS18361">
    <property type="protein sequence ID" value="MBELARI_LOCUS18361"/>
    <property type="gene ID" value="MBELARI_LOCUS18361"/>
</dbReference>
<feature type="signal peptide" evidence="1">
    <location>
        <begin position="1"/>
        <end position="17"/>
    </location>
</feature>
<name>A0AAF3J602_9BILA</name>
<dbReference type="AlphaFoldDB" id="A0AAF3J602"/>
<keyword evidence="1" id="KW-0732">Signal</keyword>
<dbReference type="FunFam" id="3.40.50.1820:FF:000191">
    <property type="entry name" value="LIPaSe related"/>
    <property type="match status" value="1"/>
</dbReference>
<evidence type="ECO:0000313" key="3">
    <source>
        <dbReference type="WBParaSite" id="MBELARI_LOCUS18361"/>
    </source>
</evidence>
<dbReference type="Gene3D" id="3.40.50.1820">
    <property type="entry name" value="alpha/beta hydrolase"/>
    <property type="match status" value="1"/>
</dbReference>
<dbReference type="InterPro" id="IPR029058">
    <property type="entry name" value="AB_hydrolase_fold"/>
</dbReference>
<sequence>MRLLLVLFAFFFCELFAELNGPLTQDFQNWLNSNNYVSDDFPRQDYKTKGSFGGKSAQNPASTKTPVIFIHGNSDSALHSSKTATGWDNTISLFLSKGYTEADLYATSWGDTNALNANGRTHNCSNVLRLRRFVEAVLKYTGAPKVSFITHSMGVTLGRKLIKGGPISASDGNCDVGAALTKNVDVYVGLSGANYGLCTCEASGALYPTCNKDDGLWPGDSCGFNLYVCGESPLLYPCSGPTYSKFLTALNTDSTREGAYVFSAWSFADDLILFGDMVWGRPTSLIPRSDDHKTYLTYGHMATKEETADDQYEMVVNKKIPQETHSPGPRSKFRPSA</sequence>
<dbReference type="Pfam" id="PF01674">
    <property type="entry name" value="Lipase_2"/>
    <property type="match status" value="1"/>
</dbReference>
<dbReference type="GO" id="GO:0016298">
    <property type="term" value="F:lipase activity"/>
    <property type="evidence" value="ECO:0007669"/>
    <property type="project" value="TreeGrafter"/>
</dbReference>
<organism evidence="2 3">
    <name type="scientific">Mesorhabditis belari</name>
    <dbReference type="NCBI Taxonomy" id="2138241"/>
    <lineage>
        <taxon>Eukaryota</taxon>
        <taxon>Metazoa</taxon>
        <taxon>Ecdysozoa</taxon>
        <taxon>Nematoda</taxon>
        <taxon>Chromadorea</taxon>
        <taxon>Rhabditida</taxon>
        <taxon>Rhabditina</taxon>
        <taxon>Rhabditomorpha</taxon>
        <taxon>Rhabditoidea</taxon>
        <taxon>Rhabditidae</taxon>
        <taxon>Mesorhabditinae</taxon>
        <taxon>Mesorhabditis</taxon>
    </lineage>
</organism>
<dbReference type="InterPro" id="IPR002918">
    <property type="entry name" value="Lipase_EstA/Esterase_EstB"/>
</dbReference>